<dbReference type="InterPro" id="IPR016159">
    <property type="entry name" value="Cullin_repeat-like_dom_sf"/>
</dbReference>
<proteinExistence type="inferred from homology"/>
<dbReference type="InterPro" id="IPR032403">
    <property type="entry name" value="Exo84_C"/>
</dbReference>
<feature type="domain" description="Exocyst component Exo84 C-terminal" evidence="5">
    <location>
        <begin position="152"/>
        <end position="362"/>
    </location>
</feature>
<dbReference type="Gene3D" id="1.20.58.1220">
    <property type="entry name" value="Exo84p, C-terminal helical domain"/>
    <property type="match status" value="1"/>
</dbReference>
<sequence>MDSAFSSFSKGSFSSSLGDSAELEQNLTLSDRIKVFKSSQFNPDNYVTSKCQNMNEKEIKHLVAYLVDLKKASAEEMRISVYANYSAFIRTSKEISDLEGELLSMRNLLSTQATLVQSLAEGVRIGSLTSGDEDSTEEEMSNESKELSKTEKWLVEFMDTIEVLLAERRVDEALAALDEGDLIVEEANDRRTLSPAALLSLQSAITEQRQKLADQLAETMGQPSARGAELRSTVQALKKLGDGPRAHQLLLKSHEQKLQSNMQSFNTSCTSTGGAHTAALSHIVFGTIAQAATDSLAVFSEESAYASELVTWAVKQTQIFANLLKRQILAPSAASGSLRLAAECVQICLGHCYLLEARGLALSPVLLRIFKPYVEQALSANLKRIEQSSAAFAADDDWSLVYSPVGLRSMGSAMSLSSPKLSSSAHRFNSMVQELVEDVGPLESLQLDGAALEGILQVFNSYVSLLINGVPGSMENEENLDGSGIKIVRMAETEAQQLALLANASLLADELLPRAALKLFPLMQQTNKMETPKIAPGRAPEQREWKKRLQRSVDRLRDSFCRQHALDLIFTEEGETRLHPQMYIGMDGNVEEPEWFPSPIYQELFAKLSQIASIATDMFVGRERFATVLLMRLTETVILWLSDDQNFWGEIEEGPRPLGPFGLQQFYLDMEFVMLFSSQGRYLSRHLNQVIKNIIARAIDAVSATGLDPFRVLPEDDWFAEVAQIAIKMLTGKANFGNVEGDVTSPTASVYSQ</sequence>
<evidence type="ECO:0000313" key="7">
    <source>
        <dbReference type="RefSeq" id="XP_048318962.2"/>
    </source>
</evidence>
<comment type="similarity">
    <text evidence="1">Belongs to the EXO84 family.</text>
</comment>
<dbReference type="RefSeq" id="XP_048318962.2">
    <property type="nucleotide sequence ID" value="XM_048463005.2"/>
</dbReference>
<name>A0ABM3I1Z7_ZIZJJ</name>
<evidence type="ECO:0000256" key="3">
    <source>
        <dbReference type="ARBA" id="ARBA00022483"/>
    </source>
</evidence>
<dbReference type="PANTHER" id="PTHR21426:SF15">
    <property type="entry name" value="EXOCYST COMPLEX COMPONENT EXO84A"/>
    <property type="match status" value="1"/>
</dbReference>
<evidence type="ECO:0000256" key="2">
    <source>
        <dbReference type="ARBA" id="ARBA00022448"/>
    </source>
</evidence>
<reference evidence="7" key="1">
    <citation type="submission" date="2025-08" db="UniProtKB">
        <authorList>
            <consortium name="RefSeq"/>
        </authorList>
    </citation>
    <scope>IDENTIFICATION</scope>
    <source>
        <tissue evidence="7">Seedling</tissue>
    </source>
</reference>
<dbReference type="Proteomes" id="UP001652623">
    <property type="component" value="Chromosome 12"/>
</dbReference>
<keyword evidence="6" id="KW-1185">Reference proteome</keyword>
<keyword evidence="2" id="KW-0813">Transport</keyword>
<feature type="compositionally biased region" description="Acidic residues" evidence="4">
    <location>
        <begin position="131"/>
        <end position="141"/>
    </location>
</feature>
<accession>A0ABM3I1Z7</accession>
<dbReference type="InterPro" id="IPR033961">
    <property type="entry name" value="Exo84"/>
</dbReference>
<dbReference type="InterPro" id="IPR042560">
    <property type="entry name" value="Exo84_C_2"/>
</dbReference>
<evidence type="ECO:0000256" key="1">
    <source>
        <dbReference type="ARBA" id="ARBA00007210"/>
    </source>
</evidence>
<dbReference type="Gene3D" id="1.20.58.1210">
    <property type="entry name" value="Exo84p, N-terminal helical domain"/>
    <property type="match status" value="1"/>
</dbReference>
<dbReference type="InterPro" id="IPR042561">
    <property type="entry name" value="Exo84_C_1"/>
</dbReference>
<dbReference type="PANTHER" id="PTHR21426">
    <property type="entry name" value="EXOCYST COMPLEX COMPONENT 8"/>
    <property type="match status" value="1"/>
</dbReference>
<feature type="region of interest" description="Disordered" evidence="4">
    <location>
        <begin position="127"/>
        <end position="147"/>
    </location>
</feature>
<evidence type="ECO:0000313" key="6">
    <source>
        <dbReference type="Proteomes" id="UP001652623"/>
    </source>
</evidence>
<evidence type="ECO:0000256" key="4">
    <source>
        <dbReference type="SAM" id="MobiDB-lite"/>
    </source>
</evidence>
<protein>
    <submittedName>
        <fullName evidence="7">Exocyst complex component EXO84A</fullName>
    </submittedName>
</protein>
<dbReference type="GeneID" id="107434088"/>
<gene>
    <name evidence="7" type="primary">LOC107434088</name>
</gene>
<dbReference type="Pfam" id="PF08700">
    <property type="entry name" value="VPS51_Exo84_N"/>
    <property type="match status" value="1"/>
</dbReference>
<evidence type="ECO:0000259" key="5">
    <source>
        <dbReference type="Pfam" id="PF16528"/>
    </source>
</evidence>
<keyword evidence="3" id="KW-0268">Exocytosis</keyword>
<dbReference type="Pfam" id="PF16528">
    <property type="entry name" value="Exo84_C"/>
    <property type="match status" value="1"/>
</dbReference>
<dbReference type="SUPFAM" id="SSF74788">
    <property type="entry name" value="Cullin repeat-like"/>
    <property type="match status" value="1"/>
</dbReference>
<organism evidence="6 7">
    <name type="scientific">Ziziphus jujuba</name>
    <name type="common">Chinese jujube</name>
    <name type="synonym">Ziziphus sativa</name>
    <dbReference type="NCBI Taxonomy" id="326968"/>
    <lineage>
        <taxon>Eukaryota</taxon>
        <taxon>Viridiplantae</taxon>
        <taxon>Streptophyta</taxon>
        <taxon>Embryophyta</taxon>
        <taxon>Tracheophyta</taxon>
        <taxon>Spermatophyta</taxon>
        <taxon>Magnoliopsida</taxon>
        <taxon>eudicotyledons</taxon>
        <taxon>Gunneridae</taxon>
        <taxon>Pentapetalae</taxon>
        <taxon>rosids</taxon>
        <taxon>fabids</taxon>
        <taxon>Rosales</taxon>
        <taxon>Rhamnaceae</taxon>
        <taxon>Paliureae</taxon>
        <taxon>Ziziphus</taxon>
    </lineage>
</organism>